<comment type="caution">
    <text evidence="3">The sequence shown here is derived from an EMBL/GenBank/DDBJ whole genome shotgun (WGS) entry which is preliminary data.</text>
</comment>
<organism evidence="3 5">
    <name type="scientific">Eisenbergiella massiliensis</name>
    <dbReference type="NCBI Taxonomy" id="1720294"/>
    <lineage>
        <taxon>Bacteria</taxon>
        <taxon>Bacillati</taxon>
        <taxon>Bacillota</taxon>
        <taxon>Clostridia</taxon>
        <taxon>Lachnospirales</taxon>
        <taxon>Lachnospiraceae</taxon>
        <taxon>Eisenbergiella</taxon>
    </lineage>
</organism>
<dbReference type="InterPro" id="IPR050490">
    <property type="entry name" value="Bact_solute-bd_prot1"/>
</dbReference>
<evidence type="ECO:0000313" key="3">
    <source>
        <dbReference type="EMBL" id="RGE65680.1"/>
    </source>
</evidence>
<dbReference type="OrthoDB" id="9787283at2"/>
<accession>A0A3E3IF24</accession>
<dbReference type="CDD" id="cd13580">
    <property type="entry name" value="PBP2_AlgQ_like_1"/>
    <property type="match status" value="1"/>
</dbReference>
<sequence>MGRCLGTGQFLNRDIKKVALLDSVFLFILALDEKHSREGNGRLEENKTQGGKHMKKKIALLLAAAMTVSLMAGCGGDSGSAQTAGNSEAASAVTEEEVDPRFKYEEPVTLTSYFEISPALGEFNKEDMLNSVYYTRMTEETNISIDWLWYAANTPDDSQQKKSVAIASGEIPDFMIVNSSQLSLLAKSDLINRNIGEVFKKYASDELMAWTTGEGDAALEAATDKGEIIAIPLVDSSIDKAPMLWIRRDWIKKLGLEMPKTLDELYNVMVAFRDQDPDGNGKDDTIGMVFHNNFLSAGLGDGVGVFNGFGAYPTAWIEDGNGGLVYGSVKEENKDALNFLAKMYQEGLIEQDFSSNDEVKASEAAASGRAGIQYGLMWNANWPLNSTVQNDIEADWVALPIPTAVDGDAKPQISLAITGYVVVNKKCEHPEAVVRMLNFWVDKYGYSGEEYNDYLVKDANDVLNFPLHWVMLKTWFPLKNLTIHNNIVAALESGDSSSLNAEELVSYNDIQNYLSGDIVTSYGGMKTFGNDMSAYDTMNEYYEKDMFLWDKFTTGPTPTMGQKMSTVTDKVMEYYTKVIMGIETTDNFDDFVKELNSLGLDKITEEVNEWYAGK</sequence>
<dbReference type="Proteomes" id="UP000261166">
    <property type="component" value="Unassembled WGS sequence"/>
</dbReference>
<evidence type="ECO:0000313" key="2">
    <source>
        <dbReference type="EMBL" id="RGE56887.1"/>
    </source>
</evidence>
<dbReference type="Gene3D" id="3.40.190.10">
    <property type="entry name" value="Periplasmic binding protein-like II"/>
    <property type="match status" value="3"/>
</dbReference>
<dbReference type="EMBL" id="QVLU01000033">
    <property type="protein sequence ID" value="RGE65680.1"/>
    <property type="molecule type" value="Genomic_DNA"/>
</dbReference>
<dbReference type="Proteomes" id="UP000260812">
    <property type="component" value="Unassembled WGS sequence"/>
</dbReference>
<proteinExistence type="predicted"/>
<dbReference type="SUPFAM" id="SSF53850">
    <property type="entry name" value="Periplasmic binding protein-like II"/>
    <property type="match status" value="1"/>
</dbReference>
<dbReference type="PANTHER" id="PTHR43649">
    <property type="entry name" value="ARABINOSE-BINDING PROTEIN-RELATED"/>
    <property type="match status" value="1"/>
</dbReference>
<dbReference type="EMBL" id="QVLV01000020">
    <property type="protein sequence ID" value="RGE56887.1"/>
    <property type="molecule type" value="Genomic_DNA"/>
</dbReference>
<gene>
    <name evidence="3" type="ORF">DWY69_25525</name>
    <name evidence="2" type="ORF">DXC51_22265</name>
</gene>
<evidence type="ECO:0000313" key="4">
    <source>
        <dbReference type="Proteomes" id="UP000260812"/>
    </source>
</evidence>
<reference evidence="3 5" key="1">
    <citation type="submission" date="2018-08" db="EMBL/GenBank/DDBJ databases">
        <title>A genome reference for cultivated species of the human gut microbiota.</title>
        <authorList>
            <person name="Zou Y."/>
            <person name="Xue W."/>
            <person name="Luo G."/>
        </authorList>
    </citation>
    <scope>NUCLEOTIDE SEQUENCE [LARGE SCALE GENOMIC DNA]</scope>
    <source>
        <strain evidence="3 5">AF26-4BH</strain>
        <strain evidence="2">TF05-5AC</strain>
    </source>
</reference>
<dbReference type="AlphaFoldDB" id="A0A3E3IF24"/>
<keyword evidence="1" id="KW-0732">Signal</keyword>
<dbReference type="PANTHER" id="PTHR43649:SF33">
    <property type="entry name" value="POLYGALACTURONAN_RHAMNOGALACTURONAN-BINDING PROTEIN YTCQ"/>
    <property type="match status" value="1"/>
</dbReference>
<protein>
    <submittedName>
        <fullName evidence="3">Extracellular solute-binding protein</fullName>
    </submittedName>
</protein>
<name>A0A3E3IF24_9FIRM</name>
<evidence type="ECO:0000256" key="1">
    <source>
        <dbReference type="ARBA" id="ARBA00022729"/>
    </source>
</evidence>
<evidence type="ECO:0000313" key="5">
    <source>
        <dbReference type="Proteomes" id="UP000261166"/>
    </source>
</evidence>
<keyword evidence="4" id="KW-1185">Reference proteome</keyword>